<dbReference type="Pfam" id="PF03184">
    <property type="entry name" value="DDE_1"/>
    <property type="match status" value="1"/>
</dbReference>
<reference evidence="3" key="1">
    <citation type="submission" date="2025-08" db="UniProtKB">
        <authorList>
            <consortium name="RefSeq"/>
        </authorList>
    </citation>
    <scope>IDENTIFICATION</scope>
    <source>
        <tissue evidence="3">Testes</tissue>
    </source>
</reference>
<evidence type="ECO:0000313" key="3">
    <source>
        <dbReference type="RefSeq" id="XP_006817872.1"/>
    </source>
</evidence>
<accession>A0ABM0MCY1</accession>
<protein>
    <submittedName>
        <fullName evidence="3">Tigger transposable element derived 5-like</fullName>
    </submittedName>
</protein>
<sequence>MKKIYHRNMLRAIVDDANEDKNLQEIIKTFTVKDALFMIVDGWDKIKPSTIQGCWFNGLRVGNDRSSDVITNGDFVNTDIVESCRELGLGELNATEIDEWISSDNNISSETFSEEEIIDIVTNKTQETAIEEDIAEKENLAPAKPPISVADAVNGLQLFMDWYEAQDTAEPIKLMQLHPMQ</sequence>
<dbReference type="RefSeq" id="XP_006817872.1">
    <property type="nucleotide sequence ID" value="XM_006817809.1"/>
</dbReference>
<keyword evidence="2" id="KW-1185">Reference proteome</keyword>
<evidence type="ECO:0000313" key="2">
    <source>
        <dbReference type="Proteomes" id="UP000694865"/>
    </source>
</evidence>
<dbReference type="InterPro" id="IPR004875">
    <property type="entry name" value="DDE_SF_endonuclease_dom"/>
</dbReference>
<proteinExistence type="predicted"/>
<dbReference type="GeneID" id="102805346"/>
<feature type="domain" description="DDE-1" evidence="1">
    <location>
        <begin position="1"/>
        <end position="55"/>
    </location>
</feature>
<feature type="non-terminal residue" evidence="3">
    <location>
        <position position="181"/>
    </location>
</feature>
<organism evidence="2 3">
    <name type="scientific">Saccoglossus kowalevskii</name>
    <name type="common">Acorn worm</name>
    <dbReference type="NCBI Taxonomy" id="10224"/>
    <lineage>
        <taxon>Eukaryota</taxon>
        <taxon>Metazoa</taxon>
        <taxon>Hemichordata</taxon>
        <taxon>Enteropneusta</taxon>
        <taxon>Harrimaniidae</taxon>
        <taxon>Saccoglossus</taxon>
    </lineage>
</organism>
<dbReference type="Proteomes" id="UP000694865">
    <property type="component" value="Unplaced"/>
</dbReference>
<evidence type="ECO:0000259" key="1">
    <source>
        <dbReference type="Pfam" id="PF03184"/>
    </source>
</evidence>
<name>A0ABM0MCY1_SACKO</name>
<gene>
    <name evidence="3" type="primary">LOC102805346</name>
</gene>